<proteinExistence type="inferred from homology"/>
<dbReference type="SUPFAM" id="SSF48179">
    <property type="entry name" value="6-phosphogluconate dehydrogenase C-terminal domain-like"/>
    <property type="match status" value="1"/>
</dbReference>
<evidence type="ECO:0000313" key="4">
    <source>
        <dbReference type="EMBL" id="MBF4274330.1"/>
    </source>
</evidence>
<evidence type="ECO:0000313" key="5">
    <source>
        <dbReference type="Proteomes" id="UP000722957"/>
    </source>
</evidence>
<dbReference type="PIRSF" id="PIRSF000124">
    <property type="entry name" value="UDPglc_GDPman_dh"/>
    <property type="match status" value="1"/>
</dbReference>
<dbReference type="Gene3D" id="3.40.50.720">
    <property type="entry name" value="NAD(P)-binding Rossmann-like Domain"/>
    <property type="match status" value="1"/>
</dbReference>
<evidence type="ECO:0000256" key="2">
    <source>
        <dbReference type="ARBA" id="ARBA00023002"/>
    </source>
</evidence>
<dbReference type="Proteomes" id="UP000722957">
    <property type="component" value="Unassembled WGS sequence"/>
</dbReference>
<evidence type="ECO:0000259" key="3">
    <source>
        <dbReference type="Pfam" id="PF00984"/>
    </source>
</evidence>
<dbReference type="InterPro" id="IPR028359">
    <property type="entry name" value="UDP_ManNAc/GlcNAc_DH"/>
</dbReference>
<feature type="domain" description="UDP-glucose/GDP-mannose dehydrogenase dimerisation" evidence="3">
    <location>
        <begin position="34"/>
        <end position="106"/>
    </location>
</feature>
<comment type="caution">
    <text evidence="4">The sequence shown here is derived from an EMBL/GenBank/DDBJ whole genome shotgun (WGS) entry which is preliminary data.</text>
</comment>
<dbReference type="InterPro" id="IPR008927">
    <property type="entry name" value="6-PGluconate_DH-like_C_sf"/>
</dbReference>
<dbReference type="Pfam" id="PF00984">
    <property type="entry name" value="UDPG_MGDP_dh"/>
    <property type="match status" value="1"/>
</dbReference>
<feature type="non-terminal residue" evidence="4">
    <location>
        <position position="1"/>
    </location>
</feature>
<comment type="similarity">
    <text evidence="1">Belongs to the UDP-glucose/GDP-mannose dehydrogenase family.</text>
</comment>
<dbReference type="GO" id="GO:0016491">
    <property type="term" value="F:oxidoreductase activity"/>
    <property type="evidence" value="ECO:0007669"/>
    <property type="project" value="UniProtKB-KW"/>
</dbReference>
<keyword evidence="2" id="KW-0560">Oxidoreductase</keyword>
<organism evidence="4 5">
    <name type="scientific">Vibrio anguillarum</name>
    <name type="common">Listonella anguillarum</name>
    <dbReference type="NCBI Taxonomy" id="55601"/>
    <lineage>
        <taxon>Bacteria</taxon>
        <taxon>Pseudomonadati</taxon>
        <taxon>Pseudomonadota</taxon>
        <taxon>Gammaproteobacteria</taxon>
        <taxon>Vibrionales</taxon>
        <taxon>Vibrionaceae</taxon>
        <taxon>Vibrio</taxon>
    </lineage>
</organism>
<protein>
    <submittedName>
        <fullName evidence="4">Vi polysaccharide biosynthesis UDP-N-acetylglucosamine C-6 dehydrogenase TviB</fullName>
    </submittedName>
</protein>
<reference evidence="4 5" key="1">
    <citation type="journal article" date="2021" name="PeerJ">
        <title>Analysis of 44 Vibrio anguillarum genomes reveals high genetic diversity.</title>
        <authorList>
            <person name="Hansen M.J."/>
            <person name="Dalsgaard I."/>
        </authorList>
    </citation>
    <scope>NUCLEOTIDE SEQUENCE [LARGE SCALE GENOMIC DNA]</scope>
    <source>
        <strain evidence="4 5">17-16730-2A</strain>
    </source>
</reference>
<accession>A0ABD4KUW6</accession>
<evidence type="ECO:0000256" key="1">
    <source>
        <dbReference type="ARBA" id="ARBA00006601"/>
    </source>
</evidence>
<dbReference type="PANTHER" id="PTHR43491:SF2">
    <property type="entry name" value="UDP-N-ACETYL-D-MANNOSAMINE DEHYDROGENASE"/>
    <property type="match status" value="1"/>
</dbReference>
<dbReference type="PIRSF" id="PIRSF500136">
    <property type="entry name" value="UDP_ManNAc_DH"/>
    <property type="match status" value="1"/>
</dbReference>
<feature type="non-terminal residue" evidence="4">
    <location>
        <position position="107"/>
    </location>
</feature>
<dbReference type="InterPro" id="IPR017476">
    <property type="entry name" value="UDP-Glc/GDP-Man"/>
</dbReference>
<dbReference type="AlphaFoldDB" id="A0ABD4KUW6"/>
<dbReference type="EMBL" id="RDOM01000194">
    <property type="protein sequence ID" value="MBF4274330.1"/>
    <property type="molecule type" value="Genomic_DNA"/>
</dbReference>
<name>A0ABD4KUW6_VIBAN</name>
<dbReference type="InterPro" id="IPR014026">
    <property type="entry name" value="UDP-Glc/GDP-Man_DH_dimer"/>
</dbReference>
<sequence length="107" mass="11586">KITSGSTSEVADFVDQVYASIVTAGTHKAPSIKVAEAAKVIENTQRDLNIAVINEFAKIFNRLGIDTEAVLKAAGTKWNFLHFKPGLVGGHCISVDPYYLTHKAQEV</sequence>
<gene>
    <name evidence="4" type="ORF">EAY07_20415</name>
</gene>
<dbReference type="PANTHER" id="PTHR43491">
    <property type="entry name" value="UDP-N-ACETYL-D-MANNOSAMINE DEHYDROGENASE"/>
    <property type="match status" value="1"/>
</dbReference>